<feature type="binding site" evidence="6">
    <location>
        <position position="236"/>
    </location>
    <ligand>
        <name>FMN</name>
        <dbReference type="ChEBI" id="CHEBI:58210"/>
    </ligand>
</feature>
<dbReference type="InterPro" id="IPR036661">
    <property type="entry name" value="Luciferase-like_sf"/>
</dbReference>
<dbReference type="OrthoDB" id="3265338at2"/>
<name>A0A3L7A5C2_9MICO</name>
<comment type="similarity">
    <text evidence="5">Belongs to the NtaA/SnaA/DszA monooxygenase family.</text>
</comment>
<evidence type="ECO:0000256" key="1">
    <source>
        <dbReference type="ARBA" id="ARBA00022630"/>
    </source>
</evidence>
<feature type="binding site" evidence="6">
    <location>
        <position position="110"/>
    </location>
    <ligand>
        <name>FMN</name>
        <dbReference type="ChEBI" id="CHEBI:58210"/>
    </ligand>
</feature>
<dbReference type="PIRSF" id="PIRSF000337">
    <property type="entry name" value="NTA_MOA"/>
    <property type="match status" value="1"/>
</dbReference>
<dbReference type="Pfam" id="PF00296">
    <property type="entry name" value="Bac_luciferase"/>
    <property type="match status" value="1"/>
</dbReference>
<keyword evidence="9" id="KW-1185">Reference proteome</keyword>
<feature type="binding site" evidence="6">
    <location>
        <position position="164"/>
    </location>
    <ligand>
        <name>FMN</name>
        <dbReference type="ChEBI" id="CHEBI:58210"/>
    </ligand>
</feature>
<evidence type="ECO:0000313" key="8">
    <source>
        <dbReference type="EMBL" id="RLP75516.1"/>
    </source>
</evidence>
<dbReference type="GO" id="GO:0016705">
    <property type="term" value="F:oxidoreductase activity, acting on paired donors, with incorporation or reduction of molecular oxygen"/>
    <property type="evidence" value="ECO:0007669"/>
    <property type="project" value="InterPro"/>
</dbReference>
<comment type="caution">
    <text evidence="8">The sequence shown here is derived from an EMBL/GenBank/DDBJ whole genome shotgun (WGS) entry which is preliminary data.</text>
</comment>
<keyword evidence="4" id="KW-0503">Monooxygenase</keyword>
<gene>
    <name evidence="8" type="ORF">D9V32_08515</name>
</gene>
<evidence type="ECO:0000259" key="7">
    <source>
        <dbReference type="Pfam" id="PF00296"/>
    </source>
</evidence>
<reference evidence="8 9" key="1">
    <citation type="submission" date="2018-10" db="EMBL/GenBank/DDBJ databases">
        <authorList>
            <person name="Li J."/>
        </authorList>
    </citation>
    <scope>NUCLEOTIDE SEQUENCE [LARGE SCALE GENOMIC DNA]</scope>
    <source>
        <strain evidence="8 9">IF 016277</strain>
    </source>
</reference>
<keyword evidence="3" id="KW-0560">Oxidoreductase</keyword>
<dbReference type="PANTHER" id="PTHR30011">
    <property type="entry name" value="ALKANESULFONATE MONOOXYGENASE-RELATED"/>
    <property type="match status" value="1"/>
</dbReference>
<dbReference type="InterPro" id="IPR051260">
    <property type="entry name" value="Diverse_substr_monoxygenases"/>
</dbReference>
<accession>A0A3L7A5C2</accession>
<protein>
    <submittedName>
        <fullName evidence="8">LLM class flavin-dependent oxidoreductase</fullName>
    </submittedName>
</protein>
<dbReference type="Gene3D" id="3.20.20.30">
    <property type="entry name" value="Luciferase-like domain"/>
    <property type="match status" value="1"/>
</dbReference>
<organism evidence="8 9">
    <name type="scientific">Mycetocola tolaasinivorans</name>
    <dbReference type="NCBI Taxonomy" id="76635"/>
    <lineage>
        <taxon>Bacteria</taxon>
        <taxon>Bacillati</taxon>
        <taxon>Actinomycetota</taxon>
        <taxon>Actinomycetes</taxon>
        <taxon>Micrococcales</taxon>
        <taxon>Microbacteriaceae</taxon>
        <taxon>Mycetocola</taxon>
    </lineage>
</organism>
<evidence type="ECO:0000256" key="6">
    <source>
        <dbReference type="PIRSR" id="PIRSR000337-1"/>
    </source>
</evidence>
<proteinExistence type="inferred from homology"/>
<dbReference type="AlphaFoldDB" id="A0A3L7A5C2"/>
<dbReference type="PANTHER" id="PTHR30011:SF16">
    <property type="entry name" value="C2H2 FINGER DOMAIN TRANSCRIPTION FACTOR (EUROFUNG)-RELATED"/>
    <property type="match status" value="1"/>
</dbReference>
<keyword evidence="2 6" id="KW-0288">FMN</keyword>
<dbReference type="InterPro" id="IPR016215">
    <property type="entry name" value="NTA_MOA"/>
</dbReference>
<evidence type="ECO:0000256" key="4">
    <source>
        <dbReference type="ARBA" id="ARBA00023033"/>
    </source>
</evidence>
<dbReference type="Proteomes" id="UP000272503">
    <property type="component" value="Unassembled WGS sequence"/>
</dbReference>
<dbReference type="GO" id="GO:0004497">
    <property type="term" value="F:monooxygenase activity"/>
    <property type="evidence" value="ECO:0007669"/>
    <property type="project" value="UniProtKB-KW"/>
</dbReference>
<keyword evidence="1 6" id="KW-0285">Flavoprotein</keyword>
<feature type="binding site" evidence="6">
    <location>
        <position position="160"/>
    </location>
    <ligand>
        <name>FMN</name>
        <dbReference type="ChEBI" id="CHEBI:58210"/>
    </ligand>
</feature>
<dbReference type="NCBIfam" id="TIGR03860">
    <property type="entry name" value="FMN_nitrolo"/>
    <property type="match status" value="1"/>
</dbReference>
<evidence type="ECO:0000313" key="9">
    <source>
        <dbReference type="Proteomes" id="UP000272503"/>
    </source>
</evidence>
<dbReference type="InterPro" id="IPR011251">
    <property type="entry name" value="Luciferase-like_dom"/>
</dbReference>
<dbReference type="SUPFAM" id="SSF51679">
    <property type="entry name" value="Bacterial luciferase-like"/>
    <property type="match status" value="1"/>
</dbReference>
<evidence type="ECO:0000256" key="2">
    <source>
        <dbReference type="ARBA" id="ARBA00022643"/>
    </source>
</evidence>
<feature type="domain" description="Luciferase-like" evidence="7">
    <location>
        <begin position="40"/>
        <end position="390"/>
    </location>
</feature>
<evidence type="ECO:0000256" key="3">
    <source>
        <dbReference type="ARBA" id="ARBA00023002"/>
    </source>
</evidence>
<feature type="binding site" evidence="6">
    <location>
        <position position="64"/>
    </location>
    <ligand>
        <name>FMN</name>
        <dbReference type="ChEBI" id="CHEBI:58210"/>
    </ligand>
</feature>
<evidence type="ECO:0000256" key="5">
    <source>
        <dbReference type="ARBA" id="ARBA00033748"/>
    </source>
</evidence>
<dbReference type="RefSeq" id="WP_121648487.1">
    <property type="nucleotide sequence ID" value="NZ_RCUX01000006.1"/>
</dbReference>
<dbReference type="EMBL" id="RCUX01000006">
    <property type="protein sequence ID" value="RLP75516.1"/>
    <property type="molecule type" value="Genomic_DNA"/>
</dbReference>
<sequence length="458" mass="51083">MSRHTEPRRPLILNAFEGNTVGNVQQGMWAHPRDDRLGFGSLKHWLDRARRYEEARFDAVFFADVLGLYDTYRGSSAPAIENAVEFPAHDPLTLIPAMAAVTENLGFVVTASTSYEHPFANARRWSSLDHLTGGRVGWNIVTSYLPSAARNFGLTEQWSHDDRYDRAEEFLEISYKLWEKSWDEDAVVADIQRSVYAEADRIHAINHVGRTWSVAGPHLVEPSAQRTPLLFQAGTSGRGVQFAGKHAEVVFLGTNEAAGQLKARENIEAAAVAAGRNPEDVRLLGGLQVVVGKTHEQAQARLEEYQNYLSREGALAHWCGVSGRDLDHYDEDTVFEKGDTDHVQTQAKRFSVEGGNARTVGQLKQHFGTLGSYVQPIVGTPEEVVDEIERRAIDGRIDGFNVQPIVQPETFDDFIEHILPRLRERGLARESYGTSGLRERVFGSPRLPATHPAHQVSI</sequence>